<dbReference type="OrthoDB" id="3401849at2"/>
<keyword evidence="3" id="KW-0804">Transcription</keyword>
<dbReference type="PANTHER" id="PTHR43132:SF2">
    <property type="entry name" value="ARSENICAL RESISTANCE OPERON REPRESSOR ARSR-RELATED"/>
    <property type="match status" value="1"/>
</dbReference>
<dbReference type="InterPro" id="IPR011991">
    <property type="entry name" value="ArsR-like_HTH"/>
</dbReference>
<dbReference type="GO" id="GO:0003677">
    <property type="term" value="F:DNA binding"/>
    <property type="evidence" value="ECO:0007669"/>
    <property type="project" value="UniProtKB-KW"/>
</dbReference>
<dbReference type="PANTHER" id="PTHR43132">
    <property type="entry name" value="ARSENICAL RESISTANCE OPERON REPRESSOR ARSR-RELATED"/>
    <property type="match status" value="1"/>
</dbReference>
<dbReference type="InterPro" id="IPR001845">
    <property type="entry name" value="HTH_ArsR_DNA-bd_dom"/>
</dbReference>
<evidence type="ECO:0000313" key="6">
    <source>
        <dbReference type="Proteomes" id="UP000001116"/>
    </source>
</evidence>
<evidence type="ECO:0000313" key="5">
    <source>
        <dbReference type="EMBL" id="ABS06036.1"/>
    </source>
</evidence>
<evidence type="ECO:0000259" key="4">
    <source>
        <dbReference type="PROSITE" id="PS50987"/>
    </source>
</evidence>
<keyword evidence="2" id="KW-0238">DNA-binding</keyword>
<evidence type="ECO:0000256" key="1">
    <source>
        <dbReference type="ARBA" id="ARBA00023015"/>
    </source>
</evidence>
<reference evidence="6" key="1">
    <citation type="journal article" date="2008" name="PLoS ONE">
        <title>Survival in nuclear waste, extreme resistance, and potential applications gleaned from the genome sequence of Kineococcus radiotolerans SRS30216.</title>
        <authorList>
            <person name="Bagwell C.E."/>
            <person name="Bhat S."/>
            <person name="Hawkins G.M."/>
            <person name="Smith B.W."/>
            <person name="Biswas T."/>
            <person name="Hoover T.R."/>
            <person name="Saunders E."/>
            <person name="Han C.S."/>
            <person name="Tsodikov O.V."/>
            <person name="Shimkets L.J."/>
        </authorList>
    </citation>
    <scope>NUCLEOTIDE SEQUENCE [LARGE SCALE GENOMIC DNA]</scope>
    <source>
        <strain evidence="6">ATCC BAA-149 / DSM 14245 / SRS30216</strain>
    </source>
</reference>
<dbReference type="Proteomes" id="UP000001116">
    <property type="component" value="Plasmid pKRAD01"/>
</dbReference>
<accession>A6WGU7</accession>
<dbReference type="Pfam" id="PF01022">
    <property type="entry name" value="HTH_5"/>
    <property type="match status" value="1"/>
</dbReference>
<dbReference type="SMART" id="SM00418">
    <property type="entry name" value="HTH_ARSR"/>
    <property type="match status" value="1"/>
</dbReference>
<dbReference type="InterPro" id="IPR036388">
    <property type="entry name" value="WH-like_DNA-bd_sf"/>
</dbReference>
<dbReference type="Gene3D" id="1.10.10.10">
    <property type="entry name" value="Winged helix-like DNA-binding domain superfamily/Winged helix DNA-binding domain"/>
    <property type="match status" value="1"/>
</dbReference>
<dbReference type="InterPro" id="IPR036390">
    <property type="entry name" value="WH_DNA-bd_sf"/>
</dbReference>
<dbReference type="CDD" id="cd00090">
    <property type="entry name" value="HTH_ARSR"/>
    <property type="match status" value="1"/>
</dbReference>
<sequence>MAISGAVLKAPTHPSTAPPAAAALFRSIGEPARLALLLRLAQGEARVGELVAAVGLAQSTVSAHLHCLRECGLVASRPEGRASVFSLTCAPELAALLSAAEQLLITTGDAVELCPTHGTKVATRRRNIQQDVQGRTSALGR</sequence>
<dbReference type="PROSITE" id="PS50987">
    <property type="entry name" value="HTH_ARSR_2"/>
    <property type="match status" value="1"/>
</dbReference>
<dbReference type="EMBL" id="CP000751">
    <property type="protein sequence ID" value="ABS06036.1"/>
    <property type="molecule type" value="Genomic_DNA"/>
</dbReference>
<dbReference type="PRINTS" id="PR00778">
    <property type="entry name" value="HTHARSR"/>
</dbReference>
<dbReference type="SUPFAM" id="SSF46785">
    <property type="entry name" value="Winged helix' DNA-binding domain"/>
    <property type="match status" value="1"/>
</dbReference>
<proteinExistence type="predicted"/>
<dbReference type="GO" id="GO:0003700">
    <property type="term" value="F:DNA-binding transcription factor activity"/>
    <property type="evidence" value="ECO:0007669"/>
    <property type="project" value="InterPro"/>
</dbReference>
<gene>
    <name evidence="5" type="ordered locus">Krad_4577</name>
</gene>
<evidence type="ECO:0000256" key="3">
    <source>
        <dbReference type="ARBA" id="ARBA00023163"/>
    </source>
</evidence>
<dbReference type="KEGG" id="kra:Krad_4577"/>
<dbReference type="InterPro" id="IPR051011">
    <property type="entry name" value="Metal_resp_trans_reg"/>
</dbReference>
<organism evidence="5 6">
    <name type="scientific">Kineococcus radiotolerans (strain ATCC BAA-149 / DSM 14245 / SRS30216)</name>
    <dbReference type="NCBI Taxonomy" id="266940"/>
    <lineage>
        <taxon>Bacteria</taxon>
        <taxon>Bacillati</taxon>
        <taxon>Actinomycetota</taxon>
        <taxon>Actinomycetes</taxon>
        <taxon>Kineosporiales</taxon>
        <taxon>Kineosporiaceae</taxon>
        <taxon>Kineococcus</taxon>
    </lineage>
</organism>
<feature type="domain" description="HTH arsR-type" evidence="4">
    <location>
        <begin position="13"/>
        <end position="108"/>
    </location>
</feature>
<keyword evidence="6" id="KW-1185">Reference proteome</keyword>
<name>A6WGU7_KINRD</name>
<dbReference type="NCBIfam" id="NF033788">
    <property type="entry name" value="HTH_metalloreg"/>
    <property type="match status" value="1"/>
</dbReference>
<keyword evidence="1" id="KW-0805">Transcription regulation</keyword>
<dbReference type="AlphaFoldDB" id="A6WGU7"/>
<geneLocation type="plasmid" evidence="5 6">
    <name>pKRAD01</name>
</geneLocation>
<dbReference type="RefSeq" id="WP_012001986.1">
    <property type="nucleotide sequence ID" value="NC_009806.1"/>
</dbReference>
<keyword evidence="5" id="KW-0614">Plasmid</keyword>
<protein>
    <submittedName>
        <fullName evidence="5">Regulatory protein ArsR</fullName>
    </submittedName>
</protein>
<dbReference type="HOGENOM" id="CLU_097806_5_1_11"/>
<evidence type="ECO:0000256" key="2">
    <source>
        <dbReference type="ARBA" id="ARBA00023125"/>
    </source>
</evidence>